<dbReference type="Proteomes" id="UP001519460">
    <property type="component" value="Unassembled WGS sequence"/>
</dbReference>
<comment type="caution">
    <text evidence="1">The sequence shown here is derived from an EMBL/GenBank/DDBJ whole genome shotgun (WGS) entry which is preliminary data.</text>
</comment>
<evidence type="ECO:0000313" key="1">
    <source>
        <dbReference type="EMBL" id="KAK7496681.1"/>
    </source>
</evidence>
<organism evidence="1 2">
    <name type="scientific">Batillaria attramentaria</name>
    <dbReference type="NCBI Taxonomy" id="370345"/>
    <lineage>
        <taxon>Eukaryota</taxon>
        <taxon>Metazoa</taxon>
        <taxon>Spiralia</taxon>
        <taxon>Lophotrochozoa</taxon>
        <taxon>Mollusca</taxon>
        <taxon>Gastropoda</taxon>
        <taxon>Caenogastropoda</taxon>
        <taxon>Sorbeoconcha</taxon>
        <taxon>Cerithioidea</taxon>
        <taxon>Batillariidae</taxon>
        <taxon>Batillaria</taxon>
    </lineage>
</organism>
<name>A0ABD0LC43_9CAEN</name>
<dbReference type="AlphaFoldDB" id="A0ABD0LC43"/>
<dbReference type="EMBL" id="JACVVK020000065">
    <property type="protein sequence ID" value="KAK7496681.1"/>
    <property type="molecule type" value="Genomic_DNA"/>
</dbReference>
<keyword evidence="2" id="KW-1185">Reference proteome</keyword>
<gene>
    <name evidence="1" type="ORF">BaRGS_00012088</name>
</gene>
<sequence length="105" mass="11363">MSSCALVRNVNFTSSKTLYKLVLMGENVVKENGLQWLNSIVPVAKVSESKAAPGNHYARSIKLGCRQSVSSPSRQALKTFLSGPISDGCPFLGVFNGLRKRYVGT</sequence>
<accession>A0ABD0LC43</accession>
<reference evidence="1 2" key="1">
    <citation type="journal article" date="2023" name="Sci. Data">
        <title>Genome assembly of the Korean intertidal mud-creeper Batillaria attramentaria.</title>
        <authorList>
            <person name="Patra A.K."/>
            <person name="Ho P.T."/>
            <person name="Jun S."/>
            <person name="Lee S.J."/>
            <person name="Kim Y."/>
            <person name="Won Y.J."/>
        </authorList>
    </citation>
    <scope>NUCLEOTIDE SEQUENCE [LARGE SCALE GENOMIC DNA]</scope>
    <source>
        <strain evidence="1">Wonlab-2016</strain>
    </source>
</reference>
<proteinExistence type="predicted"/>
<protein>
    <submittedName>
        <fullName evidence="1">Uncharacterized protein</fullName>
    </submittedName>
</protein>
<evidence type="ECO:0000313" key="2">
    <source>
        <dbReference type="Proteomes" id="UP001519460"/>
    </source>
</evidence>